<keyword evidence="1" id="KW-0175">Coiled coil</keyword>
<evidence type="ECO:0000256" key="1">
    <source>
        <dbReference type="SAM" id="Coils"/>
    </source>
</evidence>
<gene>
    <name evidence="2" type="ORF">J3Q64DRAFT_1845206</name>
</gene>
<evidence type="ECO:0000313" key="2">
    <source>
        <dbReference type="EMBL" id="KAL0097991.1"/>
    </source>
</evidence>
<dbReference type="Proteomes" id="UP001448207">
    <property type="component" value="Unassembled WGS sequence"/>
</dbReference>
<sequence>MEKVRERISSLRAEVEAAQTKSEEYEVESKRLAQEQLGLEHEIVSLTNKNRNLEVELNETLEKMKALKGLEEDDDLLKKEKETAQRKINLLEQELENSDKSLRETTKNFREADVKAEHFERKMQQLENIIVNQERKNEELKLKNQELQVLLDEFNAGLDDF</sequence>
<reference evidence="2 3" key="1">
    <citation type="submission" date="2024-04" db="EMBL/GenBank/DDBJ databases">
        <title>Symmetric and asymmetric DNA N6-adenine methylation regulates different biological responses in Mucorales.</title>
        <authorList>
            <consortium name="Lawrence Berkeley National Laboratory"/>
            <person name="Lax C."/>
            <person name="Mondo S.J."/>
            <person name="Osorio-Concepcion M."/>
            <person name="Muszewska A."/>
            <person name="Corrochano-Luque M."/>
            <person name="Gutierrez G."/>
            <person name="Riley R."/>
            <person name="Lipzen A."/>
            <person name="Guo J."/>
            <person name="Hundley H."/>
            <person name="Amirebrahimi M."/>
            <person name="Ng V."/>
            <person name="Lorenzo-Gutierrez D."/>
            <person name="Binder U."/>
            <person name="Yang J."/>
            <person name="Song Y."/>
            <person name="Canovas D."/>
            <person name="Navarro E."/>
            <person name="Freitag M."/>
            <person name="Gabaldon T."/>
            <person name="Grigoriev I.V."/>
            <person name="Corrochano L.M."/>
            <person name="Nicolas F.E."/>
            <person name="Garre V."/>
        </authorList>
    </citation>
    <scope>NUCLEOTIDE SEQUENCE [LARGE SCALE GENOMIC DNA]</scope>
    <source>
        <strain evidence="2 3">L51</strain>
    </source>
</reference>
<dbReference type="SUPFAM" id="SSF57997">
    <property type="entry name" value="Tropomyosin"/>
    <property type="match status" value="1"/>
</dbReference>
<dbReference type="EMBL" id="JBCLYO010000001">
    <property type="protein sequence ID" value="KAL0097991.1"/>
    <property type="molecule type" value="Genomic_DNA"/>
</dbReference>
<accession>A0ABR3BGK3</accession>
<organism evidence="2 3">
    <name type="scientific">Phycomyces blakesleeanus</name>
    <dbReference type="NCBI Taxonomy" id="4837"/>
    <lineage>
        <taxon>Eukaryota</taxon>
        <taxon>Fungi</taxon>
        <taxon>Fungi incertae sedis</taxon>
        <taxon>Mucoromycota</taxon>
        <taxon>Mucoromycotina</taxon>
        <taxon>Mucoromycetes</taxon>
        <taxon>Mucorales</taxon>
        <taxon>Phycomycetaceae</taxon>
        <taxon>Phycomyces</taxon>
    </lineage>
</organism>
<comment type="caution">
    <text evidence="2">The sequence shown here is derived from an EMBL/GenBank/DDBJ whole genome shotgun (WGS) entry which is preliminary data.</text>
</comment>
<dbReference type="Gene3D" id="1.20.5.170">
    <property type="match status" value="1"/>
</dbReference>
<feature type="coiled-coil region" evidence="1">
    <location>
        <begin position="1"/>
        <end position="157"/>
    </location>
</feature>
<evidence type="ECO:0000313" key="3">
    <source>
        <dbReference type="Proteomes" id="UP001448207"/>
    </source>
</evidence>
<protein>
    <submittedName>
        <fullName evidence="2">Tropomyosin</fullName>
    </submittedName>
</protein>
<proteinExistence type="predicted"/>
<name>A0ABR3BGK3_PHYBL</name>
<keyword evidence="3" id="KW-1185">Reference proteome</keyword>